<dbReference type="Proteomes" id="UP001157910">
    <property type="component" value="Unassembled WGS sequence"/>
</dbReference>
<evidence type="ECO:0000256" key="2">
    <source>
        <dbReference type="ARBA" id="ARBA00012171"/>
    </source>
</evidence>
<accession>A0ABY1QWA0</accession>
<evidence type="ECO:0000313" key="4">
    <source>
        <dbReference type="EMBL" id="SMP82857.1"/>
    </source>
</evidence>
<dbReference type="EC" id="3.5.3.6" evidence="2"/>
<dbReference type="SUPFAM" id="SSF55909">
    <property type="entry name" value="Pentein"/>
    <property type="match status" value="1"/>
</dbReference>
<dbReference type="RefSeq" id="WP_283407254.1">
    <property type="nucleotide sequence ID" value="NZ_FXUI01000030.1"/>
</dbReference>
<dbReference type="EMBL" id="FXUI01000030">
    <property type="protein sequence ID" value="SMP82857.1"/>
    <property type="molecule type" value="Genomic_DNA"/>
</dbReference>
<proteinExistence type="predicted"/>
<evidence type="ECO:0000313" key="5">
    <source>
        <dbReference type="Proteomes" id="UP001157910"/>
    </source>
</evidence>
<comment type="pathway">
    <text evidence="1">Amino-acid degradation; L-arginine degradation via ADI pathway; carbamoyl phosphate from L-arginine: step 1/2.</text>
</comment>
<protein>
    <recommendedName>
        <fullName evidence="2">arginine deiminase</fullName>
        <ecNumber evidence="2">3.5.3.6</ecNumber>
    </recommendedName>
</protein>
<dbReference type="Gene3D" id="3.75.10.10">
    <property type="entry name" value="L-arginine/glycine Amidinotransferase, Chain A"/>
    <property type="match status" value="1"/>
</dbReference>
<organism evidence="4 5">
    <name type="scientific">Novosphingobium panipatense</name>
    <dbReference type="NCBI Taxonomy" id="428991"/>
    <lineage>
        <taxon>Bacteria</taxon>
        <taxon>Pseudomonadati</taxon>
        <taxon>Pseudomonadota</taxon>
        <taxon>Alphaproteobacteria</taxon>
        <taxon>Sphingomonadales</taxon>
        <taxon>Sphingomonadaceae</taxon>
        <taxon>Novosphingobium</taxon>
    </lineage>
</organism>
<dbReference type="PANTHER" id="PTHR47271">
    <property type="entry name" value="ARGININE DEIMINASE"/>
    <property type="match status" value="1"/>
</dbReference>
<evidence type="ECO:0000256" key="1">
    <source>
        <dbReference type="ARBA" id="ARBA00005213"/>
    </source>
</evidence>
<name>A0ABY1QWA0_9SPHN</name>
<dbReference type="Pfam" id="PF19420">
    <property type="entry name" value="DDAH_eukar"/>
    <property type="match status" value="1"/>
</dbReference>
<reference evidence="4 5" key="1">
    <citation type="submission" date="2017-05" db="EMBL/GenBank/DDBJ databases">
        <authorList>
            <person name="Varghese N."/>
            <person name="Submissions S."/>
        </authorList>
    </citation>
    <scope>NUCLEOTIDE SEQUENCE [LARGE SCALE GENOMIC DNA]</scope>
    <source>
        <strain evidence="4 5">SM16</strain>
    </source>
</reference>
<comment type="catalytic activity">
    <reaction evidence="3">
        <text>L-arginine + H2O = L-citrulline + NH4(+)</text>
        <dbReference type="Rhea" id="RHEA:19597"/>
        <dbReference type="ChEBI" id="CHEBI:15377"/>
        <dbReference type="ChEBI" id="CHEBI:28938"/>
        <dbReference type="ChEBI" id="CHEBI:32682"/>
        <dbReference type="ChEBI" id="CHEBI:57743"/>
        <dbReference type="EC" id="3.5.3.6"/>
    </reaction>
</comment>
<dbReference type="PANTHER" id="PTHR47271:SF2">
    <property type="entry name" value="ARGININE DEIMINASE"/>
    <property type="match status" value="1"/>
</dbReference>
<sequence>MKLDFSTSSSLMEPASLHASVFGETDRLTDVLLCEPSQLEPVPCCSVTRESLRNGFDVSAAEARRQHGVLRDTLAAYGVRCHTLPPQPECPDQCFTRDAAVSTPWGLVGLNPAMPHCLREVDHLVDSLALRGIATSRRVTTGTIEGGDICIARKGLLILGTSGERTTLEGADAFASPFRENGWDVLVHAFDPHFLHLDTMFCMLDPHHALGCVEVLDDDFLKTVSSFGIKVLPVSYKDSRRLGCNILSLDGRTILMGSGQEATAERTREAGFEVIELEISQFTACGGGIHCLTMPLRRQRR</sequence>
<evidence type="ECO:0000256" key="3">
    <source>
        <dbReference type="ARBA" id="ARBA00049429"/>
    </source>
</evidence>
<gene>
    <name evidence="4" type="ORF">SAMN06296065_13011</name>
</gene>
<keyword evidence="5" id="KW-1185">Reference proteome</keyword>
<comment type="caution">
    <text evidence="4">The sequence shown here is derived from an EMBL/GenBank/DDBJ whole genome shotgun (WGS) entry which is preliminary data.</text>
</comment>